<dbReference type="eggNOG" id="arCOG05167">
    <property type="taxonomic scope" value="Archaea"/>
</dbReference>
<keyword evidence="1" id="KW-1133">Transmembrane helix</keyword>
<organism evidence="2 3">
    <name type="scientific">Methanocella arvoryzae (strain DSM 22066 / NBRC 105507 / MRE50)</name>
    <dbReference type="NCBI Taxonomy" id="351160"/>
    <lineage>
        <taxon>Archaea</taxon>
        <taxon>Methanobacteriati</taxon>
        <taxon>Methanobacteriota</taxon>
        <taxon>Stenosarchaea group</taxon>
        <taxon>Methanomicrobia</taxon>
        <taxon>Methanocellales</taxon>
        <taxon>Methanocellaceae</taxon>
        <taxon>Methanocella</taxon>
    </lineage>
</organism>
<dbReference type="OrthoDB" id="147867at2157"/>
<dbReference type="KEGG" id="rci:RCIX328"/>
<dbReference type="STRING" id="351160.RCIX328"/>
<dbReference type="RefSeq" id="WP_012036714.1">
    <property type="nucleotide sequence ID" value="NC_009464.1"/>
</dbReference>
<feature type="transmembrane region" description="Helical" evidence="1">
    <location>
        <begin position="13"/>
        <end position="33"/>
    </location>
</feature>
<keyword evidence="3" id="KW-1185">Reference proteome</keyword>
<dbReference type="GeneID" id="5145178"/>
<dbReference type="InterPro" id="IPR055708">
    <property type="entry name" value="DUF7284"/>
</dbReference>
<gene>
    <name evidence="2" type="ORF">RCIX328</name>
</gene>
<name>Q0W757_METAR</name>
<evidence type="ECO:0000313" key="3">
    <source>
        <dbReference type="Proteomes" id="UP000000663"/>
    </source>
</evidence>
<dbReference type="Proteomes" id="UP000000663">
    <property type="component" value="Chromosome"/>
</dbReference>
<sequence length="363" mass="40104">MKDDRAYSTTVDALLFLVMVSACAVILSPVIMGHSMERASTDRNLRELATAAIVTMETEKVDYFEYRILGDVADQIATYGGINATNDFLYKEITRSVLGRGSRHRTVMDLAAEDAACQFVMRYGNDTLRLNPLTTEYDQQIRLLVDKAVRSRVDQRFGYEFTLRWMPFAGVPLEGSVTAGRPHPPGAMSIQTFVTMPYTTKITMAGLRNLNEPDLASINESIVAYRSDNDSAKLQAGIHESLQRCLANSTRAEVQEIWGNTLGSPRAEDRRIDPASALEAFSTNPTSADTHALDVRSMGEDAIVQAVVFQNRDSLNALAASCAAEIVQNGSDYPAIEQKILSWLLTRYEPSRARVTMSVWVGG</sequence>
<accession>Q0W757</accession>
<keyword evidence="1" id="KW-0812">Transmembrane</keyword>
<dbReference type="Pfam" id="PF23955">
    <property type="entry name" value="DUF7284"/>
    <property type="match status" value="1"/>
</dbReference>
<reference evidence="2 3" key="1">
    <citation type="journal article" date="2006" name="Science">
        <title>Genome of rice cluster I archaea -- the key methane producers in the rice rhizosphere.</title>
        <authorList>
            <person name="Erkel C."/>
            <person name="Kube M."/>
            <person name="Reinhardt R."/>
            <person name="Liesack W."/>
        </authorList>
    </citation>
    <scope>NUCLEOTIDE SEQUENCE [LARGE SCALE GENOMIC DNA]</scope>
    <source>
        <strain evidence="3">DSM 22066 / NBRC 105507 / MRE50</strain>
    </source>
</reference>
<proteinExistence type="predicted"/>
<keyword evidence="1" id="KW-0472">Membrane</keyword>
<dbReference type="EMBL" id="AM114193">
    <property type="protein sequence ID" value="CAJ35786.1"/>
    <property type="molecule type" value="Genomic_DNA"/>
</dbReference>
<evidence type="ECO:0000256" key="1">
    <source>
        <dbReference type="SAM" id="Phobius"/>
    </source>
</evidence>
<protein>
    <submittedName>
        <fullName evidence="2">Uncharacterized protein</fullName>
    </submittedName>
</protein>
<evidence type="ECO:0000313" key="2">
    <source>
        <dbReference type="EMBL" id="CAJ35786.1"/>
    </source>
</evidence>
<dbReference type="PROSITE" id="PS51257">
    <property type="entry name" value="PROKAR_LIPOPROTEIN"/>
    <property type="match status" value="1"/>
</dbReference>
<dbReference type="AlphaFoldDB" id="Q0W757"/>